<evidence type="ECO:0000256" key="4">
    <source>
        <dbReference type="ARBA" id="ARBA00022679"/>
    </source>
</evidence>
<protein>
    <submittedName>
        <fullName evidence="8">Glycosyltransferase</fullName>
    </submittedName>
</protein>
<evidence type="ECO:0000313" key="9">
    <source>
        <dbReference type="Proteomes" id="UP000297890"/>
    </source>
</evidence>
<evidence type="ECO:0000256" key="5">
    <source>
        <dbReference type="ARBA" id="ARBA00023136"/>
    </source>
</evidence>
<evidence type="ECO:0000256" key="1">
    <source>
        <dbReference type="ARBA" id="ARBA00004236"/>
    </source>
</evidence>
<dbReference type="GO" id="GO:0005886">
    <property type="term" value="C:plasma membrane"/>
    <property type="evidence" value="ECO:0007669"/>
    <property type="project" value="UniProtKB-SubCell"/>
</dbReference>
<sequence length="279" mass="31195">MAAQPARRLQPKIPTPASMPLRGRISDLPSISVIIPCLNEEGVVDGLIDDLLDNDYPHFEIIVCDSGSSDGTAAVVTERAQTDPRLRLVTAPKRGVSLARNTGASAAQGDYFVFLDADARVPHDYLEVAMTEIRQRVLAVATFYMRAGNDDRLCRLIVKAFNHWISILQYIKPTAPGASGFWVRRDLHAKTGGYDETLNFAEDLKYLAHCSRFGKFGVLRKQRAIINMRRFEQDGRIKTGLEWLFGGMTHTIGLRLRRTPFKYRFGHYSAVGTGKGRNI</sequence>
<reference evidence="8 9" key="1">
    <citation type="journal article" date="2019" name="ISME J.">
        <title>Candidatus Macondimonas diazotrophica, a novel gammaproteobacterial genus dominating crude-oil-contaminated coastal sediments.</title>
        <authorList>
            <person name="Karthikeyan S."/>
            <person name="Konstantinidis K."/>
        </authorList>
    </citation>
    <scope>NUCLEOTIDE SEQUENCE [LARGE SCALE GENOMIC DNA]</scope>
    <source>
        <strain evidence="8 9">KTK01</strain>
    </source>
</reference>
<proteinExistence type="predicted"/>
<feature type="region of interest" description="Disordered" evidence="6">
    <location>
        <begin position="1"/>
        <end position="20"/>
    </location>
</feature>
<accession>A0A4Z0F9B6</accession>
<comment type="subcellular location">
    <subcellularLocation>
        <location evidence="1">Cell membrane</location>
    </subcellularLocation>
</comment>
<evidence type="ECO:0000313" key="8">
    <source>
        <dbReference type="EMBL" id="TFZ82272.1"/>
    </source>
</evidence>
<gene>
    <name evidence="8" type="ORF">E4680_08455</name>
</gene>
<keyword evidence="4 8" id="KW-0808">Transferase</keyword>
<dbReference type="Pfam" id="PF00535">
    <property type="entry name" value="Glycos_transf_2"/>
    <property type="match status" value="1"/>
</dbReference>
<dbReference type="GO" id="GO:0016757">
    <property type="term" value="F:glycosyltransferase activity"/>
    <property type="evidence" value="ECO:0007669"/>
    <property type="project" value="UniProtKB-KW"/>
</dbReference>
<evidence type="ECO:0000256" key="2">
    <source>
        <dbReference type="ARBA" id="ARBA00022475"/>
    </source>
</evidence>
<keyword evidence="3" id="KW-0328">Glycosyltransferase</keyword>
<dbReference type="AlphaFoldDB" id="A0A4Z0F9B6"/>
<keyword evidence="9" id="KW-1185">Reference proteome</keyword>
<dbReference type="PANTHER" id="PTHR43646">
    <property type="entry name" value="GLYCOSYLTRANSFERASE"/>
    <property type="match status" value="1"/>
</dbReference>
<dbReference type="InterPro" id="IPR029044">
    <property type="entry name" value="Nucleotide-diphossugar_trans"/>
</dbReference>
<keyword evidence="5" id="KW-0472">Membrane</keyword>
<name>A0A4Z0F9B6_9GAMM</name>
<dbReference type="PANTHER" id="PTHR43646:SF2">
    <property type="entry name" value="GLYCOSYLTRANSFERASE 2-LIKE DOMAIN-CONTAINING PROTEIN"/>
    <property type="match status" value="1"/>
</dbReference>
<organism evidence="8 9">
    <name type="scientific">Candidatus Macondimonas diazotrophica</name>
    <dbReference type="NCBI Taxonomy" id="2305248"/>
    <lineage>
        <taxon>Bacteria</taxon>
        <taxon>Pseudomonadati</taxon>
        <taxon>Pseudomonadota</taxon>
        <taxon>Gammaproteobacteria</taxon>
        <taxon>Chromatiales</taxon>
        <taxon>Ectothiorhodospiraceae</taxon>
        <taxon>Candidatus Macondimonas</taxon>
    </lineage>
</organism>
<dbReference type="InterPro" id="IPR001173">
    <property type="entry name" value="Glyco_trans_2-like"/>
</dbReference>
<dbReference type="RefSeq" id="WP_135281977.1">
    <property type="nucleotide sequence ID" value="NZ_SRIO01000010.1"/>
</dbReference>
<evidence type="ECO:0000259" key="7">
    <source>
        <dbReference type="Pfam" id="PF00535"/>
    </source>
</evidence>
<comment type="caution">
    <text evidence="8">The sequence shown here is derived from an EMBL/GenBank/DDBJ whole genome shotgun (WGS) entry which is preliminary data.</text>
</comment>
<dbReference type="Gene3D" id="3.90.550.10">
    <property type="entry name" value="Spore Coat Polysaccharide Biosynthesis Protein SpsA, Chain A"/>
    <property type="match status" value="1"/>
</dbReference>
<dbReference type="OrthoDB" id="9777873at2"/>
<feature type="domain" description="Glycosyltransferase 2-like" evidence="7">
    <location>
        <begin position="32"/>
        <end position="156"/>
    </location>
</feature>
<dbReference type="SUPFAM" id="SSF53448">
    <property type="entry name" value="Nucleotide-diphospho-sugar transferases"/>
    <property type="match status" value="1"/>
</dbReference>
<dbReference type="EMBL" id="SRIO01000010">
    <property type="protein sequence ID" value="TFZ82272.1"/>
    <property type="molecule type" value="Genomic_DNA"/>
</dbReference>
<evidence type="ECO:0000256" key="6">
    <source>
        <dbReference type="SAM" id="MobiDB-lite"/>
    </source>
</evidence>
<keyword evidence="2" id="KW-1003">Cell membrane</keyword>
<dbReference type="Proteomes" id="UP000297890">
    <property type="component" value="Unassembled WGS sequence"/>
</dbReference>
<evidence type="ECO:0000256" key="3">
    <source>
        <dbReference type="ARBA" id="ARBA00022676"/>
    </source>
</evidence>